<gene>
    <name evidence="3" type="ORF">GCM10007418_05870</name>
</gene>
<evidence type="ECO:0000313" key="3">
    <source>
        <dbReference type="EMBL" id="GGC89019.1"/>
    </source>
</evidence>
<reference evidence="4" key="1">
    <citation type="journal article" date="2019" name="Int. J. Syst. Evol. Microbiol.">
        <title>The Global Catalogue of Microorganisms (GCM) 10K type strain sequencing project: providing services to taxonomists for standard genome sequencing and annotation.</title>
        <authorList>
            <consortium name="The Broad Institute Genomics Platform"/>
            <consortium name="The Broad Institute Genome Sequencing Center for Infectious Disease"/>
            <person name="Wu L."/>
            <person name="Ma J."/>
        </authorList>
    </citation>
    <scope>NUCLEOTIDE SEQUENCE [LARGE SCALE GENOMIC DNA]</scope>
    <source>
        <strain evidence="4">CGMCC 1.12482</strain>
    </source>
</reference>
<comment type="caution">
    <text evidence="3">The sequence shown here is derived from an EMBL/GenBank/DDBJ whole genome shotgun (WGS) entry which is preliminary data.</text>
</comment>
<dbReference type="Gene3D" id="2.60.120.1440">
    <property type="match status" value="1"/>
</dbReference>
<feature type="domain" description="FecR protein" evidence="1">
    <location>
        <begin position="123"/>
        <end position="223"/>
    </location>
</feature>
<dbReference type="PIRSF" id="PIRSF018266">
    <property type="entry name" value="FecR"/>
    <property type="match status" value="1"/>
</dbReference>
<feature type="domain" description="FecR N-terminal" evidence="2">
    <location>
        <begin position="23"/>
        <end position="64"/>
    </location>
</feature>
<dbReference type="Proteomes" id="UP000638188">
    <property type="component" value="Unassembled WGS sequence"/>
</dbReference>
<dbReference type="PANTHER" id="PTHR30273:SF2">
    <property type="entry name" value="PROTEIN FECR"/>
    <property type="match status" value="1"/>
</dbReference>
<name>A0ABQ1P4P0_9GAMM</name>
<proteinExistence type="predicted"/>
<evidence type="ECO:0000259" key="2">
    <source>
        <dbReference type="Pfam" id="PF16220"/>
    </source>
</evidence>
<dbReference type="Pfam" id="PF04773">
    <property type="entry name" value="FecR"/>
    <property type="match status" value="1"/>
</dbReference>
<evidence type="ECO:0000313" key="4">
    <source>
        <dbReference type="Proteomes" id="UP000638188"/>
    </source>
</evidence>
<dbReference type="RefSeq" id="WP_150277322.1">
    <property type="nucleotide sequence ID" value="NZ_BMFF01000001.1"/>
</dbReference>
<dbReference type="Pfam" id="PF16220">
    <property type="entry name" value="DUF4880"/>
    <property type="match status" value="1"/>
</dbReference>
<accession>A0ABQ1P4P0</accession>
<sequence>MTPPDSPSSAADYRPIAPAVAERAVELFLAWQDADQPGSCTIAIARWRNEHPEHERAWQQIERVNLRFQQVGTGSVGSAAQRALIDAGVPRRSVLKGMAMVLLLAGGGIYSQQERPWEAWTADYRTGMGERHRVILSDGTELTLNSETAVRVVPTTGELGIEILRGEILISTGSDRDTTNAELPGMQVRVTTDQGQITPIGTRFSVRQLADKTRVGVYRGRVRVQPFESGHGSLVESGQALMFNRHGALLTLAADETDAAWARGMIVARSMLLPAFLEELSRYHPGVIRSAPVLRNLKVSGTYPIAELNPVLDALAANLPLQIRRVGPLWTTLVPAPKSL</sequence>
<protein>
    <submittedName>
        <fullName evidence="3">Iron uptake regulator</fullName>
    </submittedName>
</protein>
<dbReference type="EMBL" id="BMFF01000001">
    <property type="protein sequence ID" value="GGC89019.1"/>
    <property type="molecule type" value="Genomic_DNA"/>
</dbReference>
<dbReference type="InterPro" id="IPR032623">
    <property type="entry name" value="FecR_N"/>
</dbReference>
<dbReference type="InterPro" id="IPR006860">
    <property type="entry name" value="FecR"/>
</dbReference>
<organism evidence="3 4">
    <name type="scientific">Halopseudomonas salina</name>
    <dbReference type="NCBI Taxonomy" id="1323744"/>
    <lineage>
        <taxon>Bacteria</taxon>
        <taxon>Pseudomonadati</taxon>
        <taxon>Pseudomonadota</taxon>
        <taxon>Gammaproteobacteria</taxon>
        <taxon>Pseudomonadales</taxon>
        <taxon>Pseudomonadaceae</taxon>
        <taxon>Halopseudomonas</taxon>
    </lineage>
</organism>
<dbReference type="PANTHER" id="PTHR30273">
    <property type="entry name" value="PERIPLASMIC SIGNAL SENSOR AND SIGMA FACTOR ACTIVATOR FECR-RELATED"/>
    <property type="match status" value="1"/>
</dbReference>
<keyword evidence="4" id="KW-1185">Reference proteome</keyword>
<evidence type="ECO:0000259" key="1">
    <source>
        <dbReference type="Pfam" id="PF04773"/>
    </source>
</evidence>
<dbReference type="InterPro" id="IPR012373">
    <property type="entry name" value="Ferrdict_sens_TM"/>
</dbReference>